<feature type="non-terminal residue" evidence="1">
    <location>
        <position position="1"/>
    </location>
</feature>
<gene>
    <name evidence="1" type="ORF">S01H4_35769</name>
</gene>
<reference evidence="1" key="1">
    <citation type="journal article" date="2014" name="Front. Microbiol.">
        <title>High frequency of phylogenetically diverse reductive dehalogenase-homologous genes in deep subseafloor sedimentary metagenomes.</title>
        <authorList>
            <person name="Kawai M."/>
            <person name="Futagami T."/>
            <person name="Toyoda A."/>
            <person name="Takaki Y."/>
            <person name="Nishi S."/>
            <person name="Hori S."/>
            <person name="Arai W."/>
            <person name="Tsubouchi T."/>
            <person name="Morono Y."/>
            <person name="Uchiyama I."/>
            <person name="Ito T."/>
            <person name="Fujiyama A."/>
            <person name="Inagaki F."/>
            <person name="Takami H."/>
        </authorList>
    </citation>
    <scope>NUCLEOTIDE SEQUENCE</scope>
    <source>
        <strain evidence="1">Expedition CK06-06</strain>
    </source>
</reference>
<organism evidence="1">
    <name type="scientific">marine sediment metagenome</name>
    <dbReference type="NCBI Taxonomy" id="412755"/>
    <lineage>
        <taxon>unclassified sequences</taxon>
        <taxon>metagenomes</taxon>
        <taxon>ecological metagenomes</taxon>
    </lineage>
</organism>
<protein>
    <submittedName>
        <fullName evidence="1">Uncharacterized protein</fullName>
    </submittedName>
</protein>
<sequence>YYQSEEGFDKTTTPFDKTDEINEPVKIYGDGTHGDVDYRTFYKIFLREQGKLFAEGNLLIDQKLPTLDYTVFKLPLVNAEDIKVTTSDGDIETLTPYTGMTIDYVRGADFITWVSAGSYVLDDVVLDDTVSPGRWFRSKTDHSGESTAPNADATNWEVYPGEKQIGVDYYAFNRLVDGNGGTLEEIYEFLQYKLRQITDINDDPLGETYGTVYGNVAVLLSGFLGETLQSNPGTLVDNFNVNDMNRIQMFDITVDGGGLDSEDVPLTSTVREYPFVAAGTLVFNSQLVDDPDAEF</sequence>
<evidence type="ECO:0000313" key="1">
    <source>
        <dbReference type="EMBL" id="GAG81306.1"/>
    </source>
</evidence>
<dbReference type="AlphaFoldDB" id="X1CAD5"/>
<proteinExistence type="predicted"/>
<comment type="caution">
    <text evidence="1">The sequence shown here is derived from an EMBL/GenBank/DDBJ whole genome shotgun (WGS) entry which is preliminary data.</text>
</comment>
<dbReference type="EMBL" id="BART01019052">
    <property type="protein sequence ID" value="GAG81306.1"/>
    <property type="molecule type" value="Genomic_DNA"/>
</dbReference>
<accession>X1CAD5</accession>
<name>X1CAD5_9ZZZZ</name>
<feature type="non-terminal residue" evidence="1">
    <location>
        <position position="295"/>
    </location>
</feature>